<dbReference type="RefSeq" id="WP_344672825.1">
    <property type="nucleotide sequence ID" value="NZ_BAAAZI010000003.1"/>
</dbReference>
<dbReference type="InterPro" id="IPR013766">
    <property type="entry name" value="Thioredoxin_domain"/>
</dbReference>
<reference evidence="7" key="1">
    <citation type="journal article" date="2019" name="Int. J. Syst. Evol. Microbiol.">
        <title>The Global Catalogue of Microorganisms (GCM) 10K type strain sequencing project: providing services to taxonomists for standard genome sequencing and annotation.</title>
        <authorList>
            <consortium name="The Broad Institute Genomics Platform"/>
            <consortium name="The Broad Institute Genome Sequencing Center for Infectious Disease"/>
            <person name="Wu L."/>
            <person name="Ma J."/>
        </authorList>
    </citation>
    <scope>NUCLEOTIDE SEQUENCE [LARGE SCALE GENOMIC DNA]</scope>
    <source>
        <strain evidence="7">JCM 16704</strain>
    </source>
</reference>
<dbReference type="Gene3D" id="3.40.30.10">
    <property type="entry name" value="Glutaredoxin"/>
    <property type="match status" value="1"/>
</dbReference>
<evidence type="ECO:0000313" key="6">
    <source>
        <dbReference type="EMBL" id="GAA4131690.1"/>
    </source>
</evidence>
<dbReference type="InterPro" id="IPR036249">
    <property type="entry name" value="Thioredoxin-like_sf"/>
</dbReference>
<dbReference type="PANTHER" id="PTHR42852">
    <property type="entry name" value="THIOL:DISULFIDE INTERCHANGE PROTEIN DSBE"/>
    <property type="match status" value="1"/>
</dbReference>
<name>A0ABP7Y6Y7_9SPHI</name>
<organism evidence="6 7">
    <name type="scientific">Sphingobacterium kyonggiense</name>
    <dbReference type="NCBI Taxonomy" id="714075"/>
    <lineage>
        <taxon>Bacteria</taxon>
        <taxon>Pseudomonadati</taxon>
        <taxon>Bacteroidota</taxon>
        <taxon>Sphingobacteriia</taxon>
        <taxon>Sphingobacteriales</taxon>
        <taxon>Sphingobacteriaceae</taxon>
        <taxon>Sphingobacterium</taxon>
    </lineage>
</organism>
<proteinExistence type="predicted"/>
<dbReference type="InterPro" id="IPR012336">
    <property type="entry name" value="Thioredoxin-like_fold"/>
</dbReference>
<accession>A0ABP7Y6Y7</accession>
<keyword evidence="3" id="KW-1015">Disulfide bond</keyword>
<dbReference type="SUPFAM" id="SSF52833">
    <property type="entry name" value="Thioredoxin-like"/>
    <property type="match status" value="1"/>
</dbReference>
<dbReference type="PROSITE" id="PS51352">
    <property type="entry name" value="THIOREDOXIN_2"/>
    <property type="match status" value="1"/>
</dbReference>
<comment type="caution">
    <text evidence="6">The sequence shown here is derived from an EMBL/GenBank/DDBJ whole genome shotgun (WGS) entry which is preliminary data.</text>
</comment>
<dbReference type="InterPro" id="IPR050553">
    <property type="entry name" value="Thioredoxin_ResA/DsbE_sf"/>
</dbReference>
<feature type="domain" description="Thioredoxin" evidence="5">
    <location>
        <begin position="294"/>
        <end position="443"/>
    </location>
</feature>
<sequence>MKAYTFALGVIFVAFLFSCNPNNNKQVNNEDANAEKRSVDSIYVKYEPSLLNNSNFQLVITDPKMEVQEIRPDTNFTAYSYTGQSSFERFDIPFGTLFPIQRGDSIIISMKDGYPHLNVANSSYNDHEINFGTELLKRKTPIFEAIAIADSASLDKFIKQSNHYIDSSYKVGAISGEYENWIKKEMEYVKLYAQQNKKIFKGTRDISSHINIDENLNLSKYRSFVYKIMANDLKEDLAIPSILNSASSLFTGKTKDYVLYRFAKESLAVMDVAKANQSLKDLKGKFNDTTYYSLLADRFEPTFKDASARENILINQKGDKFTLNDILAKHKGKKVYVDFWASWCAPCRAEMPSSKKLEKSFPNVVFLYLSLDKVQKDWLEAMKFEGLKESNSFLFGNIETDDFLNKHEVNMIPRYMIFDKNGVLVNKDAPRPSDQKIAGLLKE</sequence>
<dbReference type="PROSITE" id="PS51257">
    <property type="entry name" value="PROKAR_LIPOPROTEIN"/>
    <property type="match status" value="1"/>
</dbReference>
<evidence type="ECO:0000256" key="3">
    <source>
        <dbReference type="ARBA" id="ARBA00023157"/>
    </source>
</evidence>
<evidence type="ECO:0000256" key="2">
    <source>
        <dbReference type="ARBA" id="ARBA00022748"/>
    </source>
</evidence>
<evidence type="ECO:0000256" key="4">
    <source>
        <dbReference type="ARBA" id="ARBA00023284"/>
    </source>
</evidence>
<protein>
    <recommendedName>
        <fullName evidence="5">Thioredoxin domain-containing protein</fullName>
    </recommendedName>
</protein>
<dbReference type="Proteomes" id="UP001500101">
    <property type="component" value="Unassembled WGS sequence"/>
</dbReference>
<dbReference type="PANTHER" id="PTHR42852:SF6">
    <property type="entry name" value="THIOL:DISULFIDE INTERCHANGE PROTEIN DSBE"/>
    <property type="match status" value="1"/>
</dbReference>
<evidence type="ECO:0000256" key="1">
    <source>
        <dbReference type="ARBA" id="ARBA00004196"/>
    </source>
</evidence>
<keyword evidence="7" id="KW-1185">Reference proteome</keyword>
<dbReference type="CDD" id="cd02966">
    <property type="entry name" value="TlpA_like_family"/>
    <property type="match status" value="1"/>
</dbReference>
<dbReference type="EMBL" id="BAAAZI010000003">
    <property type="protein sequence ID" value="GAA4131690.1"/>
    <property type="molecule type" value="Genomic_DNA"/>
</dbReference>
<keyword evidence="4" id="KW-0676">Redox-active center</keyword>
<dbReference type="Pfam" id="PF13905">
    <property type="entry name" value="Thioredoxin_8"/>
    <property type="match status" value="1"/>
</dbReference>
<evidence type="ECO:0000259" key="5">
    <source>
        <dbReference type="PROSITE" id="PS51352"/>
    </source>
</evidence>
<keyword evidence="2" id="KW-0201">Cytochrome c-type biogenesis</keyword>
<comment type="subcellular location">
    <subcellularLocation>
        <location evidence="1">Cell envelope</location>
    </subcellularLocation>
</comment>
<evidence type="ECO:0000313" key="7">
    <source>
        <dbReference type="Proteomes" id="UP001500101"/>
    </source>
</evidence>
<gene>
    <name evidence="6" type="ORF">GCM10022216_02000</name>
</gene>